<organism evidence="2 3">
    <name type="scientific">Candidatus Zambryskibacteria bacterium CG22_combo_CG10-13_8_21_14_all_42_17</name>
    <dbReference type="NCBI Taxonomy" id="1975118"/>
    <lineage>
        <taxon>Bacteria</taxon>
        <taxon>Candidatus Zambryskiibacteriota</taxon>
    </lineage>
</organism>
<feature type="transmembrane region" description="Helical" evidence="1">
    <location>
        <begin position="31"/>
        <end position="51"/>
    </location>
</feature>
<dbReference type="AlphaFoldDB" id="A0A2H0BFL8"/>
<keyword evidence="1" id="KW-0812">Transmembrane</keyword>
<gene>
    <name evidence="2" type="ORF">COX06_01230</name>
</gene>
<evidence type="ECO:0000256" key="1">
    <source>
        <dbReference type="SAM" id="Phobius"/>
    </source>
</evidence>
<accession>A0A2H0BFL8</accession>
<keyword evidence="1" id="KW-0472">Membrane</keyword>
<evidence type="ECO:0000313" key="3">
    <source>
        <dbReference type="Proteomes" id="UP000229794"/>
    </source>
</evidence>
<sequence length="85" mass="9939">MPKNRIIVVLGVLVALQPFLGFPRVWEMFFQVIVGMLIVILSVWASIDKYLTLKAKAQRRQVYRHKEIEIQEEASEVQANNQDRQ</sequence>
<comment type="caution">
    <text evidence="2">The sequence shown here is derived from an EMBL/GenBank/DDBJ whole genome shotgun (WGS) entry which is preliminary data.</text>
</comment>
<keyword evidence="1" id="KW-1133">Transmembrane helix</keyword>
<name>A0A2H0BFL8_9BACT</name>
<evidence type="ECO:0000313" key="2">
    <source>
        <dbReference type="EMBL" id="PIP55810.1"/>
    </source>
</evidence>
<protein>
    <submittedName>
        <fullName evidence="2">Uncharacterized protein</fullName>
    </submittedName>
</protein>
<reference evidence="2 3" key="1">
    <citation type="submission" date="2017-09" db="EMBL/GenBank/DDBJ databases">
        <title>Depth-based differentiation of microbial function through sediment-hosted aquifers and enrichment of novel symbionts in the deep terrestrial subsurface.</title>
        <authorList>
            <person name="Probst A.J."/>
            <person name="Ladd B."/>
            <person name="Jarett J.K."/>
            <person name="Geller-Mcgrath D.E."/>
            <person name="Sieber C.M."/>
            <person name="Emerson J.B."/>
            <person name="Anantharaman K."/>
            <person name="Thomas B.C."/>
            <person name="Malmstrom R."/>
            <person name="Stieglmeier M."/>
            <person name="Klingl A."/>
            <person name="Woyke T."/>
            <person name="Ryan C.M."/>
            <person name="Banfield J.F."/>
        </authorList>
    </citation>
    <scope>NUCLEOTIDE SEQUENCE [LARGE SCALE GENOMIC DNA]</scope>
    <source>
        <strain evidence="2">CG22_combo_CG10-13_8_21_14_all_42_17</strain>
    </source>
</reference>
<dbReference type="Proteomes" id="UP000229794">
    <property type="component" value="Unassembled WGS sequence"/>
</dbReference>
<proteinExistence type="predicted"/>
<dbReference type="EMBL" id="PCST01000016">
    <property type="protein sequence ID" value="PIP55810.1"/>
    <property type="molecule type" value="Genomic_DNA"/>
</dbReference>